<accession>A0A1R3WWH9</accession>
<dbReference type="PRINTS" id="PR00111">
    <property type="entry name" value="ABHYDROLASE"/>
</dbReference>
<organism evidence="3 4">
    <name type="scientific">Yoonia rosea</name>
    <dbReference type="NCBI Taxonomy" id="287098"/>
    <lineage>
        <taxon>Bacteria</taxon>
        <taxon>Pseudomonadati</taxon>
        <taxon>Pseudomonadota</taxon>
        <taxon>Alphaproteobacteria</taxon>
        <taxon>Rhodobacterales</taxon>
        <taxon>Paracoccaceae</taxon>
        <taxon>Yoonia</taxon>
    </lineage>
</organism>
<dbReference type="Proteomes" id="UP000186997">
    <property type="component" value="Unassembled WGS sequence"/>
</dbReference>
<feature type="domain" description="AB hydrolase-1" evidence="2">
    <location>
        <begin position="25"/>
        <end position="259"/>
    </location>
</feature>
<gene>
    <name evidence="3" type="ORF">SAMN05421665_1460</name>
</gene>
<dbReference type="Gene3D" id="3.40.50.1820">
    <property type="entry name" value="alpha/beta hydrolase"/>
    <property type="match status" value="1"/>
</dbReference>
<keyword evidence="4" id="KW-1185">Reference proteome</keyword>
<dbReference type="AlphaFoldDB" id="A0A1R3WWH9"/>
<proteinExistence type="predicted"/>
<reference evidence="4" key="1">
    <citation type="submission" date="2017-01" db="EMBL/GenBank/DDBJ databases">
        <authorList>
            <person name="Varghese N."/>
            <person name="Submissions S."/>
        </authorList>
    </citation>
    <scope>NUCLEOTIDE SEQUENCE [LARGE SCALE GENOMIC DNA]</scope>
    <source>
        <strain evidence="4">DSM 29591</strain>
    </source>
</reference>
<dbReference type="InterPro" id="IPR029058">
    <property type="entry name" value="AB_hydrolase_fold"/>
</dbReference>
<keyword evidence="1" id="KW-0378">Hydrolase</keyword>
<dbReference type="EMBL" id="FTPR01000001">
    <property type="protein sequence ID" value="SIT82438.1"/>
    <property type="molecule type" value="Genomic_DNA"/>
</dbReference>
<dbReference type="Pfam" id="PF00561">
    <property type="entry name" value="Abhydrolase_1"/>
    <property type="match status" value="1"/>
</dbReference>
<evidence type="ECO:0000313" key="3">
    <source>
        <dbReference type="EMBL" id="SIT82438.1"/>
    </source>
</evidence>
<name>A0A1R3WWH9_9RHOB</name>
<protein>
    <submittedName>
        <fullName evidence="3">Pimeloyl-ACP methyl ester carboxylesterase</fullName>
    </submittedName>
</protein>
<dbReference type="RefSeq" id="WP_076659002.1">
    <property type="nucleotide sequence ID" value="NZ_FTPR01000001.1"/>
</dbReference>
<dbReference type="InterPro" id="IPR000073">
    <property type="entry name" value="AB_hydrolase_1"/>
</dbReference>
<dbReference type="STRING" id="287098.SAMN05421665_1460"/>
<dbReference type="PANTHER" id="PTHR43798:SF31">
    <property type="entry name" value="AB HYDROLASE SUPERFAMILY PROTEIN YCLE"/>
    <property type="match status" value="1"/>
</dbReference>
<dbReference type="InterPro" id="IPR050266">
    <property type="entry name" value="AB_hydrolase_sf"/>
</dbReference>
<evidence type="ECO:0000313" key="4">
    <source>
        <dbReference type="Proteomes" id="UP000186997"/>
    </source>
</evidence>
<sequence length="278" mass="30230">MSTSHAISSDGTRIAFTCFGDATRPSILLIHGWAQQWMCWQPLWERLQDHYFVVAMDLRGHGSSDKPENEAAYTDTALWAEDVQAVMDAAKLDMPVLVGWSYGARVIAAYLDVKGDADIAGVVLAGGVLAIGAHRESWMAGPASPGLDRDLYTDDVPRRLAATARFVDACTSAPLDRRTYAEMVGANMLCPAHVRRALFRADVDLRPVFGKMNCPALVIHGTQDEVVTPATGEAAAHAMQNGQYVPYEGIGHAPFLEAPERFAKDISVFTNACKRIPV</sequence>
<evidence type="ECO:0000256" key="1">
    <source>
        <dbReference type="ARBA" id="ARBA00022801"/>
    </source>
</evidence>
<dbReference type="GO" id="GO:0016787">
    <property type="term" value="F:hydrolase activity"/>
    <property type="evidence" value="ECO:0007669"/>
    <property type="project" value="UniProtKB-KW"/>
</dbReference>
<dbReference type="SUPFAM" id="SSF53474">
    <property type="entry name" value="alpha/beta-Hydrolases"/>
    <property type="match status" value="1"/>
</dbReference>
<dbReference type="PANTHER" id="PTHR43798">
    <property type="entry name" value="MONOACYLGLYCEROL LIPASE"/>
    <property type="match status" value="1"/>
</dbReference>
<dbReference type="GO" id="GO:0016020">
    <property type="term" value="C:membrane"/>
    <property type="evidence" value="ECO:0007669"/>
    <property type="project" value="TreeGrafter"/>
</dbReference>
<evidence type="ECO:0000259" key="2">
    <source>
        <dbReference type="Pfam" id="PF00561"/>
    </source>
</evidence>